<comment type="cofactor">
    <cofactor evidence="1 13">
        <name>pyridoxal 5'-phosphate</name>
        <dbReference type="ChEBI" id="CHEBI:597326"/>
    </cofactor>
</comment>
<comment type="similarity">
    <text evidence="3">Belongs to the class-V pyridoxal-phosphate-dependent aminotransferase family. NifS/IscS subfamily.</text>
</comment>
<dbReference type="InterPro" id="IPR000192">
    <property type="entry name" value="Aminotrans_V_dom"/>
</dbReference>
<evidence type="ECO:0000256" key="8">
    <source>
        <dbReference type="ARBA" id="ARBA00023004"/>
    </source>
</evidence>
<dbReference type="InterPro" id="IPR015422">
    <property type="entry name" value="PyrdxlP-dep_Trfase_small"/>
</dbReference>
<dbReference type="InterPro" id="IPR016454">
    <property type="entry name" value="Cysteine_dSase"/>
</dbReference>
<evidence type="ECO:0000256" key="2">
    <source>
        <dbReference type="ARBA" id="ARBA00003120"/>
    </source>
</evidence>
<sequence length="404" mass="43489">MRRRAMSLHPDTNTLNSYFDYNATTPMAGETMAAIQAALPLFANPSSNTLLAKNTKHIVSTARQNMAALLGAKPEQIFFTSGGSESNNWAIKGVLYPQLPKPGHIITTAIEHPSVLSTLGYFEQEHGFSVTYLKPDHSGAISTSQVENAIKPNTQLISIMTANNETGRLQPIESIAKLAQQRAIPFHVDAVQQVGKTPFSCTELGVDFASVSAHKFYGPKGIGCLYIKEPHNLNPLIHGGGQEDGMRSGTENLLALSGLAAAAEQASIHIEQWHGKAWQQKQLLMQLLDQSWLPVSFNGALSNQDALTNCLNASINGLRGEALALRLELNHGIQVSIGSACSNNKQKQLSHVLSAMQISEQTIQSAIRISFGQFTTEQDIRYLVAALEAEASALLGIGGKIANG</sequence>
<dbReference type="PROSITE" id="PS00595">
    <property type="entry name" value="AA_TRANSFER_CLASS_5"/>
    <property type="match status" value="1"/>
</dbReference>
<accession>A0A2T3P180</accession>
<evidence type="ECO:0000256" key="11">
    <source>
        <dbReference type="ARBA" id="ARBA00031911"/>
    </source>
</evidence>
<comment type="caution">
    <text evidence="15">The sequence shown here is derived from an EMBL/GenBank/DDBJ whole genome shotgun (WGS) entry which is preliminary data.</text>
</comment>
<keyword evidence="9" id="KW-0411">Iron-sulfur</keyword>
<dbReference type="EMBL" id="PYMA01000001">
    <property type="protein sequence ID" value="PSW22267.1"/>
    <property type="molecule type" value="Genomic_DNA"/>
</dbReference>
<dbReference type="Proteomes" id="UP000241771">
    <property type="component" value="Unassembled WGS sequence"/>
</dbReference>
<feature type="domain" description="Aminotransferase class V" evidence="14">
    <location>
        <begin position="18"/>
        <end position="383"/>
    </location>
</feature>
<dbReference type="AlphaFoldDB" id="A0A2T3P180"/>
<evidence type="ECO:0000256" key="6">
    <source>
        <dbReference type="ARBA" id="ARBA00022723"/>
    </source>
</evidence>
<dbReference type="FunFam" id="3.40.640.10:FF:000084">
    <property type="entry name" value="IscS-like cysteine desulfurase"/>
    <property type="match status" value="1"/>
</dbReference>
<organism evidence="15 16">
    <name type="scientific">Photobacterium sanctipauli</name>
    <dbReference type="NCBI Taxonomy" id="1342794"/>
    <lineage>
        <taxon>Bacteria</taxon>
        <taxon>Pseudomonadati</taxon>
        <taxon>Pseudomonadota</taxon>
        <taxon>Gammaproteobacteria</taxon>
        <taxon>Vibrionales</taxon>
        <taxon>Vibrionaceae</taxon>
        <taxon>Photobacterium</taxon>
    </lineage>
</organism>
<evidence type="ECO:0000259" key="14">
    <source>
        <dbReference type="Pfam" id="PF00266"/>
    </source>
</evidence>
<name>A0A2T3P180_9GAMM</name>
<keyword evidence="7" id="KW-0663">Pyridoxal phosphate</keyword>
<evidence type="ECO:0000256" key="3">
    <source>
        <dbReference type="ARBA" id="ARBA00006490"/>
    </source>
</evidence>
<dbReference type="Gene3D" id="3.90.1150.10">
    <property type="entry name" value="Aspartate Aminotransferase, domain 1"/>
    <property type="match status" value="1"/>
</dbReference>
<dbReference type="InterPro" id="IPR015424">
    <property type="entry name" value="PyrdxlP-dep_Trfase"/>
</dbReference>
<evidence type="ECO:0000313" key="16">
    <source>
        <dbReference type="Proteomes" id="UP000241771"/>
    </source>
</evidence>
<dbReference type="SUPFAM" id="SSF53383">
    <property type="entry name" value="PLP-dependent transferases"/>
    <property type="match status" value="1"/>
</dbReference>
<dbReference type="EC" id="2.8.1.7" evidence="4"/>
<evidence type="ECO:0000256" key="9">
    <source>
        <dbReference type="ARBA" id="ARBA00023014"/>
    </source>
</evidence>
<dbReference type="GO" id="GO:0051536">
    <property type="term" value="F:iron-sulfur cluster binding"/>
    <property type="evidence" value="ECO:0007669"/>
    <property type="project" value="UniProtKB-KW"/>
</dbReference>
<dbReference type="GO" id="GO:0031071">
    <property type="term" value="F:cysteine desulfurase activity"/>
    <property type="evidence" value="ECO:0007669"/>
    <property type="project" value="UniProtKB-EC"/>
</dbReference>
<gene>
    <name evidence="15" type="ORF">C9I98_03115</name>
</gene>
<evidence type="ECO:0000256" key="10">
    <source>
        <dbReference type="ARBA" id="ARBA00023231"/>
    </source>
</evidence>
<dbReference type="Gene3D" id="1.10.260.50">
    <property type="match status" value="1"/>
</dbReference>
<evidence type="ECO:0000256" key="5">
    <source>
        <dbReference type="ARBA" id="ARBA00022679"/>
    </source>
</evidence>
<evidence type="ECO:0000256" key="13">
    <source>
        <dbReference type="RuleBase" id="RU004504"/>
    </source>
</evidence>
<comment type="catalytic activity">
    <reaction evidence="12">
        <text>(sulfur carrier)-H + L-cysteine = (sulfur carrier)-SH + L-alanine</text>
        <dbReference type="Rhea" id="RHEA:43892"/>
        <dbReference type="Rhea" id="RHEA-COMP:14737"/>
        <dbReference type="Rhea" id="RHEA-COMP:14739"/>
        <dbReference type="ChEBI" id="CHEBI:29917"/>
        <dbReference type="ChEBI" id="CHEBI:35235"/>
        <dbReference type="ChEBI" id="CHEBI:57972"/>
        <dbReference type="ChEBI" id="CHEBI:64428"/>
        <dbReference type="EC" id="2.8.1.7"/>
    </reaction>
</comment>
<comment type="function">
    <text evidence="2">Catalyzes the removal of elemental sulfur atoms from cysteine to produce alanine. Seems to participate in the biosynthesis of the nitrogenase metalloclusters by providing the inorganic sulfur required for the Fe-S core formation.</text>
</comment>
<evidence type="ECO:0000256" key="7">
    <source>
        <dbReference type="ARBA" id="ARBA00022898"/>
    </source>
</evidence>
<evidence type="ECO:0000313" key="15">
    <source>
        <dbReference type="EMBL" id="PSW22267.1"/>
    </source>
</evidence>
<keyword evidence="6" id="KW-0479">Metal-binding</keyword>
<dbReference type="InterPro" id="IPR020578">
    <property type="entry name" value="Aminotrans_V_PyrdxlP_BS"/>
</dbReference>
<dbReference type="GO" id="GO:0046872">
    <property type="term" value="F:metal ion binding"/>
    <property type="evidence" value="ECO:0007669"/>
    <property type="project" value="UniProtKB-KW"/>
</dbReference>
<dbReference type="InterPro" id="IPR015421">
    <property type="entry name" value="PyrdxlP-dep_Trfase_major"/>
</dbReference>
<dbReference type="PANTHER" id="PTHR11601">
    <property type="entry name" value="CYSTEINE DESULFURYLASE FAMILY MEMBER"/>
    <property type="match status" value="1"/>
</dbReference>
<keyword evidence="8" id="KW-0408">Iron</keyword>
<keyword evidence="5" id="KW-0808">Transferase</keyword>
<protein>
    <recommendedName>
        <fullName evidence="4">cysteine desulfurase</fullName>
        <ecNumber evidence="4">2.8.1.7</ecNumber>
    </recommendedName>
    <alternativeName>
        <fullName evidence="11">Nitrogenase metalloclusters biosynthesis protein NifS</fullName>
    </alternativeName>
</protein>
<dbReference type="PIRSF" id="PIRSF005572">
    <property type="entry name" value="NifS"/>
    <property type="match status" value="1"/>
</dbReference>
<keyword evidence="16" id="KW-1185">Reference proteome</keyword>
<evidence type="ECO:0000256" key="1">
    <source>
        <dbReference type="ARBA" id="ARBA00001933"/>
    </source>
</evidence>
<evidence type="ECO:0000256" key="4">
    <source>
        <dbReference type="ARBA" id="ARBA00012239"/>
    </source>
</evidence>
<proteinExistence type="inferred from homology"/>
<dbReference type="Pfam" id="PF00266">
    <property type="entry name" value="Aminotran_5"/>
    <property type="match status" value="1"/>
</dbReference>
<evidence type="ECO:0000256" key="12">
    <source>
        <dbReference type="ARBA" id="ARBA00050776"/>
    </source>
</evidence>
<reference evidence="15 16" key="1">
    <citation type="submission" date="2018-01" db="EMBL/GenBank/DDBJ databases">
        <title>Whole genome sequencing of Histamine producing bacteria.</title>
        <authorList>
            <person name="Butler K."/>
        </authorList>
    </citation>
    <scope>NUCLEOTIDE SEQUENCE [LARGE SCALE GENOMIC DNA]</scope>
    <source>
        <strain evidence="15 16">DSM 100436</strain>
    </source>
</reference>
<dbReference type="PANTHER" id="PTHR11601:SF34">
    <property type="entry name" value="CYSTEINE DESULFURASE"/>
    <property type="match status" value="1"/>
</dbReference>
<dbReference type="Gene3D" id="3.40.640.10">
    <property type="entry name" value="Type I PLP-dependent aspartate aminotransferase-like (Major domain)"/>
    <property type="match status" value="1"/>
</dbReference>
<keyword evidence="10" id="KW-0535">Nitrogen fixation</keyword>